<protein>
    <submittedName>
        <fullName evidence="1">Uncharacterized protein</fullName>
    </submittedName>
</protein>
<reference evidence="1" key="2">
    <citation type="submission" date="2025-09" db="UniProtKB">
        <authorList>
            <consortium name="EnsemblPlants"/>
        </authorList>
    </citation>
    <scope>IDENTIFICATION</scope>
</reference>
<evidence type="ECO:0000313" key="2">
    <source>
        <dbReference type="Proteomes" id="UP001732700"/>
    </source>
</evidence>
<keyword evidence="2" id="KW-1185">Reference proteome</keyword>
<dbReference type="Proteomes" id="UP001732700">
    <property type="component" value="Chromosome 6C"/>
</dbReference>
<name>A0ACD5Z2X2_AVESA</name>
<organism evidence="1 2">
    <name type="scientific">Avena sativa</name>
    <name type="common">Oat</name>
    <dbReference type="NCBI Taxonomy" id="4498"/>
    <lineage>
        <taxon>Eukaryota</taxon>
        <taxon>Viridiplantae</taxon>
        <taxon>Streptophyta</taxon>
        <taxon>Embryophyta</taxon>
        <taxon>Tracheophyta</taxon>
        <taxon>Spermatophyta</taxon>
        <taxon>Magnoliopsida</taxon>
        <taxon>Liliopsida</taxon>
        <taxon>Poales</taxon>
        <taxon>Poaceae</taxon>
        <taxon>BOP clade</taxon>
        <taxon>Pooideae</taxon>
        <taxon>Poodae</taxon>
        <taxon>Poeae</taxon>
        <taxon>Poeae Chloroplast Group 1 (Aveneae type)</taxon>
        <taxon>Aveninae</taxon>
        <taxon>Avena</taxon>
    </lineage>
</organism>
<dbReference type="EnsemblPlants" id="AVESA.00010b.r2.6CG1119540.2">
    <property type="protein sequence ID" value="AVESA.00010b.r2.6CG1119540.2.CDS"/>
    <property type="gene ID" value="AVESA.00010b.r2.6CG1119540"/>
</dbReference>
<evidence type="ECO:0000313" key="1">
    <source>
        <dbReference type="EnsemblPlants" id="AVESA.00010b.r2.6CG1119540.2.CDS"/>
    </source>
</evidence>
<proteinExistence type="predicted"/>
<sequence>MAPPVALGALNLEVCSLIFPVLFPNAVPPSAASKIISEHPGPARRFCFPGFRVGSNLYSELESWFHSRALDNLQELHIRYDYTSVPPASSYPLLLPSLLRSAPTLLVLRISHINFPDQIAPYMSFPLLKQLSLLNLSISGAVFHGLLSGCHVLESLFVSEVRAEGCLRVTSSTLRSIVFQDKPGARTELVIEDTPRLERLLLLNIQTSGCRTIRIMSAPKLEILGTFSPDLSKLQVFKGLSPVSLANPMRTVKVLAVDSYLSQLNAVLSVLGWFPCLEKLYVTFRRGHGMVKKYQLQCDPLHPIECLQTHLEKLVLRDYSGHEHQVDFARFFVLNAKVLRKIEFQAHGDYSYEPVAYQDKRLQVGNRASQDVQFEIRSNCSSPDYHLYRHIHDFSLGDPFRKMPEHCTASCRRL</sequence>
<reference evidence="1" key="1">
    <citation type="submission" date="2021-05" db="EMBL/GenBank/DDBJ databases">
        <authorList>
            <person name="Scholz U."/>
            <person name="Mascher M."/>
            <person name="Fiebig A."/>
        </authorList>
    </citation>
    <scope>NUCLEOTIDE SEQUENCE [LARGE SCALE GENOMIC DNA]</scope>
</reference>
<accession>A0ACD5Z2X2</accession>